<evidence type="ECO:0000313" key="1">
    <source>
        <dbReference type="EMBL" id="SMF88962.1"/>
    </source>
</evidence>
<dbReference type="RefSeq" id="WP_208915223.1">
    <property type="nucleotide sequence ID" value="NZ_LT840184.1"/>
</dbReference>
<evidence type="ECO:0000313" key="2">
    <source>
        <dbReference type="Proteomes" id="UP000192940"/>
    </source>
</evidence>
<dbReference type="InterPro" id="IPR023214">
    <property type="entry name" value="HAD_sf"/>
</dbReference>
<dbReference type="Proteomes" id="UP000192940">
    <property type="component" value="Chromosome I"/>
</dbReference>
<dbReference type="NCBIfam" id="TIGR01509">
    <property type="entry name" value="HAD-SF-IA-v3"/>
    <property type="match status" value="1"/>
</dbReference>
<dbReference type="InterPro" id="IPR050155">
    <property type="entry name" value="HAD-like_hydrolase_sf"/>
</dbReference>
<dbReference type="NCBIfam" id="TIGR01549">
    <property type="entry name" value="HAD-SF-IA-v1"/>
    <property type="match status" value="1"/>
</dbReference>
<proteinExistence type="predicted"/>
<keyword evidence="2" id="KW-1185">Reference proteome</keyword>
<protein>
    <submittedName>
        <fullName evidence="1">Phosphoglycolate phosphatase</fullName>
    </submittedName>
</protein>
<dbReference type="STRING" id="1313296.SAMN05661091_4472"/>
<dbReference type="InterPro" id="IPR023198">
    <property type="entry name" value="PGP-like_dom2"/>
</dbReference>
<dbReference type="GO" id="GO:0006281">
    <property type="term" value="P:DNA repair"/>
    <property type="evidence" value="ECO:0007669"/>
    <property type="project" value="TreeGrafter"/>
</dbReference>
<sequence>MPLIQVNGHSSPCRGVLFDKDGTLLHFMALWGGWADYVLRFMEERLELMGACFTVPKEKVLGTSHVSGGTVSDYDVQGPLAMGTVEETSGILAWQLYAAGMPWNEAIIQVNQITKNAMYQIRQHKPAFPMPGLETFLESCRNASLEMAVVTSDTTAAALEHLEWMGIRSYFSVVIGRDQVENGKPHPEMAEKACRMLGLEPGEAVIIGDSNGDMQMARQAGAALAVGLYQGDGEGNHLIDAEVVISDYNEMKVVY</sequence>
<reference evidence="1 2" key="1">
    <citation type="submission" date="2017-04" db="EMBL/GenBank/DDBJ databases">
        <authorList>
            <person name="Afonso C.L."/>
            <person name="Miller P.J."/>
            <person name="Scott M.A."/>
            <person name="Spackman E."/>
            <person name="Goraichik I."/>
            <person name="Dimitrov K.M."/>
            <person name="Suarez D.L."/>
            <person name="Swayne D.E."/>
        </authorList>
    </citation>
    <scope>NUCLEOTIDE SEQUENCE [LARGE SCALE GENOMIC DNA]</scope>
    <source>
        <strain evidence="1 2">N3/975</strain>
    </source>
</reference>
<dbReference type="SUPFAM" id="SSF56784">
    <property type="entry name" value="HAD-like"/>
    <property type="match status" value="1"/>
</dbReference>
<gene>
    <name evidence="1" type="ORF">SAMN05661091_4472</name>
</gene>
<dbReference type="InterPro" id="IPR036412">
    <property type="entry name" value="HAD-like_sf"/>
</dbReference>
<dbReference type="Gene3D" id="3.40.50.1000">
    <property type="entry name" value="HAD superfamily/HAD-like"/>
    <property type="match status" value="1"/>
</dbReference>
<dbReference type="PRINTS" id="PR00413">
    <property type="entry name" value="HADHALOGNASE"/>
</dbReference>
<dbReference type="SFLD" id="SFLDG01129">
    <property type="entry name" value="C1.5:_HAD__Beta-PGM__Phosphata"/>
    <property type="match status" value="1"/>
</dbReference>
<name>A0A1X7HLS0_9BACL</name>
<dbReference type="PANTHER" id="PTHR43434">
    <property type="entry name" value="PHOSPHOGLYCOLATE PHOSPHATASE"/>
    <property type="match status" value="1"/>
</dbReference>
<dbReference type="CDD" id="cd07505">
    <property type="entry name" value="HAD_BPGM-like"/>
    <property type="match status" value="1"/>
</dbReference>
<dbReference type="GO" id="GO:0008967">
    <property type="term" value="F:phosphoglycolate phosphatase activity"/>
    <property type="evidence" value="ECO:0007669"/>
    <property type="project" value="TreeGrafter"/>
</dbReference>
<dbReference type="Gene3D" id="1.10.150.240">
    <property type="entry name" value="Putative phosphatase, domain 2"/>
    <property type="match status" value="1"/>
</dbReference>
<dbReference type="Pfam" id="PF00702">
    <property type="entry name" value="Hydrolase"/>
    <property type="match status" value="1"/>
</dbReference>
<dbReference type="PANTHER" id="PTHR43434:SF1">
    <property type="entry name" value="PHOSPHOGLYCOLATE PHOSPHATASE"/>
    <property type="match status" value="1"/>
</dbReference>
<dbReference type="InterPro" id="IPR006439">
    <property type="entry name" value="HAD-SF_hydro_IA"/>
</dbReference>
<accession>A0A1X7HLS0</accession>
<dbReference type="AlphaFoldDB" id="A0A1X7HLS0"/>
<organism evidence="1 2">
    <name type="scientific">Paenibacillus uliginis N3/975</name>
    <dbReference type="NCBI Taxonomy" id="1313296"/>
    <lineage>
        <taxon>Bacteria</taxon>
        <taxon>Bacillati</taxon>
        <taxon>Bacillota</taxon>
        <taxon>Bacilli</taxon>
        <taxon>Bacillales</taxon>
        <taxon>Paenibacillaceae</taxon>
        <taxon>Paenibacillus</taxon>
    </lineage>
</organism>
<dbReference type="EMBL" id="LT840184">
    <property type="protein sequence ID" value="SMF88962.1"/>
    <property type="molecule type" value="Genomic_DNA"/>
</dbReference>
<dbReference type="SFLD" id="SFLDS00003">
    <property type="entry name" value="Haloacid_Dehalogenase"/>
    <property type="match status" value="1"/>
</dbReference>